<dbReference type="PANTHER" id="PTHR21490:SF2">
    <property type="entry name" value="ENKURIN DOMAIN-CONTAINING PROTEIN 1"/>
    <property type="match status" value="1"/>
</dbReference>
<keyword evidence="4" id="KW-0206">Cytoskeleton</keyword>
<evidence type="ECO:0000256" key="3">
    <source>
        <dbReference type="ARBA" id="ARBA00022490"/>
    </source>
</evidence>
<dbReference type="AlphaFoldDB" id="A0A2R5G8W7"/>
<dbReference type="GO" id="GO:0005929">
    <property type="term" value="C:cilium"/>
    <property type="evidence" value="ECO:0007669"/>
    <property type="project" value="UniProtKB-SubCell"/>
</dbReference>
<dbReference type="PANTHER" id="PTHR21490">
    <property type="entry name" value="ENKURIN-RELATED"/>
    <property type="match status" value="1"/>
</dbReference>
<dbReference type="GO" id="GO:0005881">
    <property type="term" value="C:cytoplasmic microtubule"/>
    <property type="evidence" value="ECO:0007669"/>
    <property type="project" value="TreeGrafter"/>
</dbReference>
<evidence type="ECO:0000256" key="7">
    <source>
        <dbReference type="SAM" id="MobiDB-lite"/>
    </source>
</evidence>
<organism evidence="9 10">
    <name type="scientific">Hondaea fermentalgiana</name>
    <dbReference type="NCBI Taxonomy" id="2315210"/>
    <lineage>
        <taxon>Eukaryota</taxon>
        <taxon>Sar</taxon>
        <taxon>Stramenopiles</taxon>
        <taxon>Bigyra</taxon>
        <taxon>Labyrinthulomycetes</taxon>
        <taxon>Thraustochytrida</taxon>
        <taxon>Thraustochytriidae</taxon>
        <taxon>Hondaea</taxon>
    </lineage>
</organism>
<keyword evidence="10" id="KW-1185">Reference proteome</keyword>
<feature type="compositionally biased region" description="Basic and acidic residues" evidence="7">
    <location>
        <begin position="103"/>
        <end position="124"/>
    </location>
</feature>
<protein>
    <submittedName>
        <fullName evidence="9">Enkurin domain-containing protein 1</fullName>
    </submittedName>
</protein>
<keyword evidence="6" id="KW-0175">Coiled coil</keyword>
<reference evidence="9 10" key="1">
    <citation type="submission" date="2017-12" db="EMBL/GenBank/DDBJ databases">
        <title>Sequencing, de novo assembly and annotation of complete genome of a new Thraustochytrid species, strain FCC1311.</title>
        <authorList>
            <person name="Sedici K."/>
            <person name="Godart F."/>
            <person name="Aiese Cigliano R."/>
            <person name="Sanseverino W."/>
            <person name="Barakat M."/>
            <person name="Ortet P."/>
            <person name="Marechal E."/>
            <person name="Cagnac O."/>
            <person name="Amato A."/>
        </authorList>
    </citation>
    <scope>NUCLEOTIDE SEQUENCE [LARGE SCALE GENOMIC DNA]</scope>
</reference>
<feature type="compositionally biased region" description="Basic and acidic residues" evidence="7">
    <location>
        <begin position="156"/>
        <end position="165"/>
    </location>
</feature>
<name>A0A2R5G8W7_9STRA</name>
<keyword evidence="3" id="KW-0963">Cytoplasm</keyword>
<feature type="compositionally biased region" description="Polar residues" evidence="7">
    <location>
        <begin position="131"/>
        <end position="140"/>
    </location>
</feature>
<evidence type="ECO:0000256" key="2">
    <source>
        <dbReference type="ARBA" id="ARBA00004245"/>
    </source>
</evidence>
<dbReference type="InterPro" id="IPR027012">
    <property type="entry name" value="Enkurin_dom"/>
</dbReference>
<feature type="domain" description="Enkurin" evidence="8">
    <location>
        <begin position="227"/>
        <end position="319"/>
    </location>
</feature>
<evidence type="ECO:0000256" key="6">
    <source>
        <dbReference type="SAM" id="Coils"/>
    </source>
</evidence>
<accession>A0A2R5G8W7</accession>
<gene>
    <name evidence="9" type="ORF">FCC1311_024392</name>
</gene>
<comment type="subcellular location">
    <subcellularLocation>
        <location evidence="1">Cell projection</location>
        <location evidence="1">Cilium</location>
    </subcellularLocation>
    <subcellularLocation>
        <location evidence="2">Cytoplasm</location>
        <location evidence="2">Cytoskeleton</location>
    </subcellularLocation>
</comment>
<evidence type="ECO:0000256" key="5">
    <source>
        <dbReference type="ARBA" id="ARBA00023273"/>
    </source>
</evidence>
<proteinExistence type="predicted"/>
<dbReference type="OrthoDB" id="10264920at2759"/>
<dbReference type="Proteomes" id="UP000241890">
    <property type="component" value="Unassembled WGS sequence"/>
</dbReference>
<dbReference type="InterPro" id="IPR052102">
    <property type="entry name" value="Enkurin_domain-protein"/>
</dbReference>
<dbReference type="EMBL" id="BEYU01000019">
    <property type="protein sequence ID" value="GBG26218.1"/>
    <property type="molecule type" value="Genomic_DNA"/>
</dbReference>
<evidence type="ECO:0000256" key="4">
    <source>
        <dbReference type="ARBA" id="ARBA00023212"/>
    </source>
</evidence>
<keyword evidence="5" id="KW-0966">Cell projection</keyword>
<feature type="region of interest" description="Disordered" evidence="7">
    <location>
        <begin position="1"/>
        <end position="166"/>
    </location>
</feature>
<dbReference type="PROSITE" id="PS51665">
    <property type="entry name" value="ENKURIN"/>
    <property type="match status" value="1"/>
</dbReference>
<evidence type="ECO:0000313" key="9">
    <source>
        <dbReference type="EMBL" id="GBG26218.1"/>
    </source>
</evidence>
<feature type="compositionally biased region" description="Basic and acidic residues" evidence="7">
    <location>
        <begin position="30"/>
        <end position="66"/>
    </location>
</feature>
<sequence length="320" mass="36193">MLAKRPSPSSSKAKHNASDQVSAVLNPVRGYRDQLRRSGVQPKDHARENLKKIKETQRRIKEEKEAAAQQATPVPFKLKKFANVESRITKGRQQQQQQQDGQESPREEDTRPTHKFLRKGERCHLPAGPPATSSNQNGAAESSARPLSGRSGATLRTRERLKDPVPKANELNTLAPRTNKNYIQNNARDVLARNQARRDRENAQRALLERASAKQHANFGRVPTYLLKRQAEILQAEARRAELDAGGCPPGMALMDEQERLRTLASLRQSADVTMNDLRKMPLTLGSMALRKRKEELEKQLEEQEAAIEIFSKDKVFLYE</sequence>
<evidence type="ECO:0000259" key="8">
    <source>
        <dbReference type="PROSITE" id="PS51665"/>
    </source>
</evidence>
<evidence type="ECO:0000313" key="10">
    <source>
        <dbReference type="Proteomes" id="UP000241890"/>
    </source>
</evidence>
<comment type="caution">
    <text evidence="9">The sequence shown here is derived from an EMBL/GenBank/DDBJ whole genome shotgun (WGS) entry which is preliminary data.</text>
</comment>
<evidence type="ECO:0000256" key="1">
    <source>
        <dbReference type="ARBA" id="ARBA00004138"/>
    </source>
</evidence>
<dbReference type="InParanoid" id="A0A2R5G8W7"/>
<feature type="compositionally biased region" description="Low complexity" evidence="7">
    <location>
        <begin position="1"/>
        <end position="11"/>
    </location>
</feature>
<feature type="coiled-coil region" evidence="6">
    <location>
        <begin position="287"/>
        <end position="314"/>
    </location>
</feature>
<dbReference type="Pfam" id="PF13864">
    <property type="entry name" value="Enkurin"/>
    <property type="match status" value="1"/>
</dbReference>